<dbReference type="AlphaFoldDB" id="A0A1G9ZBM2"/>
<evidence type="ECO:0000256" key="1">
    <source>
        <dbReference type="SAM" id="SignalP"/>
    </source>
</evidence>
<dbReference type="RefSeq" id="WP_084313179.1">
    <property type="nucleotide sequence ID" value="NZ_FNIJ01000001.1"/>
</dbReference>
<keyword evidence="3" id="KW-1185">Reference proteome</keyword>
<feature type="signal peptide" evidence="1">
    <location>
        <begin position="1"/>
        <end position="20"/>
    </location>
</feature>
<reference evidence="3" key="1">
    <citation type="submission" date="2016-10" db="EMBL/GenBank/DDBJ databases">
        <authorList>
            <person name="Varghese N."/>
            <person name="Submissions S."/>
        </authorList>
    </citation>
    <scope>NUCLEOTIDE SEQUENCE [LARGE SCALE GENOMIC DNA]</scope>
    <source>
        <strain evidence="3">JCM 21621</strain>
    </source>
</reference>
<dbReference type="PROSITE" id="PS51257">
    <property type="entry name" value="PROKAR_LIPOPROTEIN"/>
    <property type="match status" value="1"/>
</dbReference>
<proteinExistence type="predicted"/>
<gene>
    <name evidence="2" type="ORF">SAMN05216193_101446</name>
</gene>
<name>A0A1G9ZBM2_9PSED</name>
<dbReference type="EMBL" id="FNIJ01000001">
    <property type="protein sequence ID" value="SDN18802.1"/>
    <property type="molecule type" value="Genomic_DNA"/>
</dbReference>
<keyword evidence="1" id="KW-0732">Signal</keyword>
<sequence>MKRMVCLGLLAAGLCGCVMSYEEGRVGPLGDSVNHTLYQQIADKEVAANPGTEVPTSGTDGPLTERIMDGYRGRVGDAERVVQPIQINIGN</sequence>
<evidence type="ECO:0000313" key="2">
    <source>
        <dbReference type="EMBL" id="SDN18802.1"/>
    </source>
</evidence>
<accession>A0A1G9ZBM2</accession>
<organism evidence="2 3">
    <name type="scientific">Pseudomonas jinjuensis</name>
    <dbReference type="NCBI Taxonomy" id="198616"/>
    <lineage>
        <taxon>Bacteria</taxon>
        <taxon>Pseudomonadati</taxon>
        <taxon>Pseudomonadota</taxon>
        <taxon>Gammaproteobacteria</taxon>
        <taxon>Pseudomonadales</taxon>
        <taxon>Pseudomonadaceae</taxon>
        <taxon>Pseudomonas</taxon>
    </lineage>
</organism>
<evidence type="ECO:0008006" key="4">
    <source>
        <dbReference type="Google" id="ProtNLM"/>
    </source>
</evidence>
<evidence type="ECO:0000313" key="3">
    <source>
        <dbReference type="Proteomes" id="UP000242957"/>
    </source>
</evidence>
<feature type="chain" id="PRO_5017312794" description="Lipoprotein" evidence="1">
    <location>
        <begin position="21"/>
        <end position="91"/>
    </location>
</feature>
<dbReference type="STRING" id="198616.SAMN05216193_101446"/>
<protein>
    <recommendedName>
        <fullName evidence="4">Lipoprotein</fullName>
    </recommendedName>
</protein>
<dbReference type="OrthoDB" id="6971796at2"/>
<dbReference type="Proteomes" id="UP000242957">
    <property type="component" value="Unassembled WGS sequence"/>
</dbReference>